<evidence type="ECO:0000313" key="1">
    <source>
        <dbReference type="EMBL" id="MFA1559363.1"/>
    </source>
</evidence>
<comment type="caution">
    <text evidence="1">The sequence shown here is derived from an EMBL/GenBank/DDBJ whole genome shotgun (WGS) entry which is preliminary data.</text>
</comment>
<dbReference type="Proteomes" id="UP001569904">
    <property type="component" value="Unassembled WGS sequence"/>
</dbReference>
<evidence type="ECO:0000313" key="2">
    <source>
        <dbReference type="Proteomes" id="UP001569904"/>
    </source>
</evidence>
<keyword evidence="2" id="KW-1185">Reference proteome</keyword>
<accession>A0ABV4RC59</accession>
<dbReference type="EMBL" id="JAXCEH010000050">
    <property type="protein sequence ID" value="MFA1559363.1"/>
    <property type="molecule type" value="Genomic_DNA"/>
</dbReference>
<reference evidence="1 2" key="1">
    <citation type="submission" date="2023-11" db="EMBL/GenBank/DDBJ databases">
        <title>Actinomadura monticuli sp. nov., isolated from volcanic ash.</title>
        <authorList>
            <person name="Lee S.D."/>
            <person name="Yang H."/>
            <person name="Kim I.S."/>
        </authorList>
    </citation>
    <scope>NUCLEOTIDE SEQUENCE [LARGE SCALE GENOMIC DNA]</scope>
    <source>
        <strain evidence="1 2">DSM 45346</strain>
    </source>
</reference>
<protein>
    <submittedName>
        <fullName evidence="1">Uncharacterized protein</fullName>
    </submittedName>
</protein>
<name>A0ABV4RC59_9ACTN</name>
<proteinExistence type="predicted"/>
<organism evidence="1 2">
    <name type="scientific">Actinomadura chokoriensis</name>
    <dbReference type="NCBI Taxonomy" id="454156"/>
    <lineage>
        <taxon>Bacteria</taxon>
        <taxon>Bacillati</taxon>
        <taxon>Actinomycetota</taxon>
        <taxon>Actinomycetes</taxon>
        <taxon>Streptosporangiales</taxon>
        <taxon>Thermomonosporaceae</taxon>
        <taxon>Actinomadura</taxon>
    </lineage>
</organism>
<gene>
    <name evidence="1" type="ORF">SM436_37215</name>
</gene>
<sequence>MSGPLDAVIAVQVDLLVEVAVHVQVGPLHGALELKLAPLAANLGLAQRLDQQLGLLTSSDVLVRQGLELLVQTPSAEGATGEPRDYRASRD</sequence>